<feature type="region of interest" description="Disordered" evidence="1">
    <location>
        <begin position="1"/>
        <end position="42"/>
    </location>
</feature>
<protein>
    <submittedName>
        <fullName evidence="2">Uncharacterized protein</fullName>
    </submittedName>
</protein>
<gene>
    <name evidence="2" type="primary">ORF725</name>
</gene>
<dbReference type="AlphaFoldDB" id="A0A0B6XT17"/>
<sequence>SVSVVGMHSGRTGPGSGQAHNTHPLQQQQQRNSPTINSSVSSVSTAATNQSIMLSAGQSALPLGIFRTAADNVSHSPRFTGSGSYVHAQYPSIYGIHGQSGHLTTLQPYSTYFPGFGGSSASGHNLSHGSLMSG</sequence>
<feature type="non-terminal residue" evidence="2">
    <location>
        <position position="134"/>
    </location>
</feature>
<reference evidence="2" key="1">
    <citation type="submission" date="2014-12" db="EMBL/GenBank/DDBJ databases">
        <title>Insight into the proteome of Arion vulgaris.</title>
        <authorList>
            <person name="Aradska J."/>
            <person name="Bulat T."/>
            <person name="Smidak R."/>
            <person name="Sarate P."/>
            <person name="Gangsoo J."/>
            <person name="Sialana F."/>
            <person name="Bilban M."/>
            <person name="Lubec G."/>
        </authorList>
    </citation>
    <scope>NUCLEOTIDE SEQUENCE</scope>
    <source>
        <tissue evidence="2">Skin</tissue>
    </source>
</reference>
<proteinExistence type="predicted"/>
<name>A0A0B6XT17_9EUPU</name>
<dbReference type="EMBL" id="HACG01000312">
    <property type="protein sequence ID" value="CEK47177.1"/>
    <property type="molecule type" value="Transcribed_RNA"/>
</dbReference>
<feature type="compositionally biased region" description="Polar residues" evidence="1">
    <location>
        <begin position="18"/>
        <end position="36"/>
    </location>
</feature>
<evidence type="ECO:0000256" key="1">
    <source>
        <dbReference type="SAM" id="MobiDB-lite"/>
    </source>
</evidence>
<accession>A0A0B6XT17</accession>
<feature type="non-terminal residue" evidence="2">
    <location>
        <position position="1"/>
    </location>
</feature>
<evidence type="ECO:0000313" key="2">
    <source>
        <dbReference type="EMBL" id="CEK47177.1"/>
    </source>
</evidence>
<organism evidence="2">
    <name type="scientific">Arion vulgaris</name>
    <dbReference type="NCBI Taxonomy" id="1028688"/>
    <lineage>
        <taxon>Eukaryota</taxon>
        <taxon>Metazoa</taxon>
        <taxon>Spiralia</taxon>
        <taxon>Lophotrochozoa</taxon>
        <taxon>Mollusca</taxon>
        <taxon>Gastropoda</taxon>
        <taxon>Heterobranchia</taxon>
        <taxon>Euthyneura</taxon>
        <taxon>Panpulmonata</taxon>
        <taxon>Eupulmonata</taxon>
        <taxon>Stylommatophora</taxon>
        <taxon>Helicina</taxon>
        <taxon>Arionoidea</taxon>
        <taxon>Arionidae</taxon>
        <taxon>Arion</taxon>
    </lineage>
</organism>